<dbReference type="GO" id="GO:0005975">
    <property type="term" value="P:carbohydrate metabolic process"/>
    <property type="evidence" value="ECO:0007669"/>
    <property type="project" value="InterPro"/>
</dbReference>
<protein>
    <recommendedName>
        <fullName evidence="3">Chitooligosaccharide deacetylase</fullName>
    </recommendedName>
    <alternativeName>
        <fullName evidence="4">Nodulation protein B</fullName>
    </alternativeName>
</protein>
<gene>
    <name evidence="6" type="ORF">SAMN02745775_11111</name>
</gene>
<dbReference type="Pfam" id="PF01522">
    <property type="entry name" value="Polysacc_deac_1"/>
    <property type="match status" value="1"/>
</dbReference>
<dbReference type="InterPro" id="IPR002509">
    <property type="entry name" value="NODB_dom"/>
</dbReference>
<dbReference type="PANTHER" id="PTHR43123">
    <property type="entry name" value="POLYSACCHARIDE DEACETYLASE-RELATED"/>
    <property type="match status" value="1"/>
</dbReference>
<dbReference type="Gene3D" id="3.20.20.370">
    <property type="entry name" value="Glycoside hydrolase/deacetylase"/>
    <property type="match status" value="1"/>
</dbReference>
<comment type="function">
    <text evidence="1">Is involved in generating a small heat-stable compound (Nod), an acylated oligomer of N-acetylglucosamine, that stimulates mitosis in various plant protoplasts.</text>
</comment>
<dbReference type="GO" id="GO:0016810">
    <property type="term" value="F:hydrolase activity, acting on carbon-nitrogen (but not peptide) bonds"/>
    <property type="evidence" value="ECO:0007669"/>
    <property type="project" value="InterPro"/>
</dbReference>
<dbReference type="RefSeq" id="WP_217648810.1">
    <property type="nucleotide sequence ID" value="NZ_FOSQ01000011.1"/>
</dbReference>
<dbReference type="InterPro" id="IPR011330">
    <property type="entry name" value="Glyco_hydro/deAcase_b/a-brl"/>
</dbReference>
<name>A0A1I4DKC3_9PROT</name>
<evidence type="ECO:0000256" key="1">
    <source>
        <dbReference type="ARBA" id="ARBA00003236"/>
    </source>
</evidence>
<feature type="domain" description="NodB homology" evidence="5">
    <location>
        <begin position="65"/>
        <end position="284"/>
    </location>
</feature>
<dbReference type="SUPFAM" id="SSF88713">
    <property type="entry name" value="Glycoside hydrolase/deacetylase"/>
    <property type="match status" value="1"/>
</dbReference>
<evidence type="ECO:0000256" key="3">
    <source>
        <dbReference type="ARBA" id="ARBA00020071"/>
    </source>
</evidence>
<evidence type="ECO:0000259" key="5">
    <source>
        <dbReference type="PROSITE" id="PS51677"/>
    </source>
</evidence>
<dbReference type="EMBL" id="FOSQ01000011">
    <property type="protein sequence ID" value="SFK92897.1"/>
    <property type="molecule type" value="Genomic_DNA"/>
</dbReference>
<sequence>MLTDPRDFLGYGPNPPDPRWPGGARVAVSFVVNVEEGAELSIIDGDERNEAVYEVTDEVKGGPDPCRDTHFEYGTRVGYHRIMRVLDAHGAPSTLNACGRAIERSPWLAQDAVARGHEVACHGWRWERHAGMEEAHERATIARAVAAIRDACGTAPLGWHTRSAPSANTRRLLLDHGGFLYDSDAYSDDLPFFTRVGTTRHLVLPYSFDTNDMHFHQGSQRFTTAAHFTEYCVDAYDALWAEGAEHPRMLSIGLHLRMIGRAGRIAGLDRLLRHMRDKGGAWFARRDSIARHWLSRFPEA</sequence>
<evidence type="ECO:0000313" key="6">
    <source>
        <dbReference type="EMBL" id="SFK92897.1"/>
    </source>
</evidence>
<comment type="similarity">
    <text evidence="2">Belongs to the polysaccharide deacetylase family.</text>
</comment>
<dbReference type="STRING" id="1123062.SAMN02745775_11111"/>
<evidence type="ECO:0000313" key="7">
    <source>
        <dbReference type="Proteomes" id="UP000199473"/>
    </source>
</evidence>
<dbReference type="AlphaFoldDB" id="A0A1I4DKC3"/>
<organism evidence="6 7">
    <name type="scientific">Falsiroseomonas stagni DSM 19981</name>
    <dbReference type="NCBI Taxonomy" id="1123062"/>
    <lineage>
        <taxon>Bacteria</taxon>
        <taxon>Pseudomonadati</taxon>
        <taxon>Pseudomonadota</taxon>
        <taxon>Alphaproteobacteria</taxon>
        <taxon>Acetobacterales</taxon>
        <taxon>Roseomonadaceae</taxon>
        <taxon>Falsiroseomonas</taxon>
    </lineage>
</organism>
<evidence type="ECO:0000256" key="4">
    <source>
        <dbReference type="ARBA" id="ARBA00032976"/>
    </source>
</evidence>
<dbReference type="PROSITE" id="PS51677">
    <property type="entry name" value="NODB"/>
    <property type="match status" value="1"/>
</dbReference>
<evidence type="ECO:0000256" key="2">
    <source>
        <dbReference type="ARBA" id="ARBA00010973"/>
    </source>
</evidence>
<accession>A0A1I4DKC3</accession>
<proteinExistence type="inferred from homology"/>
<dbReference type="PANTHER" id="PTHR43123:SF4">
    <property type="entry name" value="POLYSACCHARIDE DEACETYLASE"/>
    <property type="match status" value="1"/>
</dbReference>
<reference evidence="6 7" key="1">
    <citation type="submission" date="2016-10" db="EMBL/GenBank/DDBJ databases">
        <authorList>
            <person name="de Groot N.N."/>
        </authorList>
    </citation>
    <scope>NUCLEOTIDE SEQUENCE [LARGE SCALE GENOMIC DNA]</scope>
    <source>
        <strain evidence="6 7">DSM 19981</strain>
    </source>
</reference>
<keyword evidence="7" id="KW-1185">Reference proteome</keyword>
<dbReference type="Proteomes" id="UP000199473">
    <property type="component" value="Unassembled WGS sequence"/>
</dbReference>